<dbReference type="PANTHER" id="PTHR23159:SF31">
    <property type="entry name" value="CENTROSOME-ASSOCIATED PROTEIN CEP250 ISOFORM X1"/>
    <property type="match status" value="1"/>
</dbReference>
<dbReference type="Proteomes" id="UP000006643">
    <property type="component" value="Unassembled WGS sequence"/>
</dbReference>
<feature type="coiled-coil region" evidence="1">
    <location>
        <begin position="416"/>
        <end position="485"/>
    </location>
</feature>
<keyword evidence="4" id="KW-1185">Reference proteome</keyword>
<dbReference type="KEGG" id="pif:PITG_05290"/>
<dbReference type="GeneID" id="9462915"/>
<feature type="compositionally biased region" description="Low complexity" evidence="2">
    <location>
        <begin position="348"/>
        <end position="363"/>
    </location>
</feature>
<dbReference type="OrthoDB" id="46159at2759"/>
<accession>D0N401</accession>
<dbReference type="InterPro" id="IPR011989">
    <property type="entry name" value="ARM-like"/>
</dbReference>
<sequence>MRGDQRTDMSLMTFGGKTNAVLELGKRLIQPEEEWKDKCAAFTELRALLSDASLLQSKLTDAPETAAVEDCTSIFTIENVQALTQPFRVTLTDLRSTVVKEACATLSHLAQALGPLRCKILVRDVFPTLLDARGGSNKVNTAAIHSCIEAIMQSTPSRFVLAPVLQVLNTSRKYIAIWPDEADSCDKKMTPPSSGSKVPSTLERLHRNDVPTPASGIPLPSLIPSTPTSALKKPREGRMPSKIPTPPRTTDLLEKETPTLEGKLSQLQEEKACLAKQITAQAHELHQLRGRIQKMNEEKQLSESRHKVAMAATMKAHAQDSATQQDIQYKLAEQLGAQEEELEELRSQHSQSSSPTQTTPQTPDHVAHLENELSLLSEQLEVATSKLETSSAEAGGEMNALRSQKCALEERLSAQSMQLEELQAKQSATVAALEEEKRMLADEVSSLKNIEMEVMARCNEKDDRVAQLESELSLLSEQLEVATSKLETSSAEAGGEMNALRSEKCALEERLSAQSMQLEELQAKQSATVAALEEEKRMLADEVSSLKNIETEVMARCNEKDDRVAQLESELSLLSEQLEVATSKLETSSAEAGGEMNALRSEKCALEERLSAQSMQLEELQAKQSATVAALEEEKRMLADEVSSLKNIETEVMARCNEKDDRVAQLESELSLLSEQLEVATSKLETSSAEAGGEMNALRSQKCALEERLSAQSMQLEELQAKQSATVAALEEEKRMLADEVSSLKNIETEVMARCNEKDDRVAQLESERTLGVGAVRGGNSKFGELRGLRERWAR</sequence>
<dbReference type="RefSeq" id="XP_002998959.1">
    <property type="nucleotide sequence ID" value="XM_002998913.1"/>
</dbReference>
<feature type="region of interest" description="Disordered" evidence="2">
    <location>
        <begin position="212"/>
        <end position="254"/>
    </location>
</feature>
<evidence type="ECO:0000313" key="4">
    <source>
        <dbReference type="Proteomes" id="UP000006643"/>
    </source>
</evidence>
<feature type="region of interest" description="Disordered" evidence="2">
    <location>
        <begin position="340"/>
        <end position="365"/>
    </location>
</feature>
<reference evidence="4" key="1">
    <citation type="journal article" date="2009" name="Nature">
        <title>Genome sequence and analysis of the Irish potato famine pathogen Phytophthora infestans.</title>
        <authorList>
            <consortium name="The Broad Institute Genome Sequencing Platform"/>
            <person name="Haas B.J."/>
            <person name="Kamoun S."/>
            <person name="Zody M.C."/>
            <person name="Jiang R.H."/>
            <person name="Handsaker R.E."/>
            <person name="Cano L.M."/>
            <person name="Grabherr M."/>
            <person name="Kodira C.D."/>
            <person name="Raffaele S."/>
            <person name="Torto-Alalibo T."/>
            <person name="Bozkurt T.O."/>
            <person name="Ah-Fong A.M."/>
            <person name="Alvarado L."/>
            <person name="Anderson V.L."/>
            <person name="Armstrong M.R."/>
            <person name="Avrova A."/>
            <person name="Baxter L."/>
            <person name="Beynon J."/>
            <person name="Boevink P.C."/>
            <person name="Bollmann S.R."/>
            <person name="Bos J.I."/>
            <person name="Bulone V."/>
            <person name="Cai G."/>
            <person name="Cakir C."/>
            <person name="Carrington J.C."/>
            <person name="Chawner M."/>
            <person name="Conti L."/>
            <person name="Costanzo S."/>
            <person name="Ewan R."/>
            <person name="Fahlgren N."/>
            <person name="Fischbach M.A."/>
            <person name="Fugelstad J."/>
            <person name="Gilroy E.M."/>
            <person name="Gnerre S."/>
            <person name="Green P.J."/>
            <person name="Grenville-Briggs L.J."/>
            <person name="Griffith J."/>
            <person name="Grunwald N.J."/>
            <person name="Horn K."/>
            <person name="Horner N.R."/>
            <person name="Hu C.H."/>
            <person name="Huitema E."/>
            <person name="Jeong D.H."/>
            <person name="Jones A.M."/>
            <person name="Jones J.D."/>
            <person name="Jones R.W."/>
            <person name="Karlsson E.K."/>
            <person name="Kunjeti S.G."/>
            <person name="Lamour K."/>
            <person name="Liu Z."/>
            <person name="Ma L."/>
            <person name="Maclean D."/>
            <person name="Chibucos M.C."/>
            <person name="McDonald H."/>
            <person name="McWalters J."/>
            <person name="Meijer H.J."/>
            <person name="Morgan W."/>
            <person name="Morris P.F."/>
            <person name="Munro C.A."/>
            <person name="O'Neill K."/>
            <person name="Ospina-Giraldo M."/>
            <person name="Pinzon A."/>
            <person name="Pritchard L."/>
            <person name="Ramsahoye B."/>
            <person name="Ren Q."/>
            <person name="Restrepo S."/>
            <person name="Roy S."/>
            <person name="Sadanandom A."/>
            <person name="Savidor A."/>
            <person name="Schornack S."/>
            <person name="Schwartz D.C."/>
            <person name="Schumann U.D."/>
            <person name="Schwessinger B."/>
            <person name="Seyer L."/>
            <person name="Sharpe T."/>
            <person name="Silvar C."/>
            <person name="Song J."/>
            <person name="Studholme D.J."/>
            <person name="Sykes S."/>
            <person name="Thines M."/>
            <person name="van de Vondervoort P.J."/>
            <person name="Phuntumart V."/>
            <person name="Wawra S."/>
            <person name="Weide R."/>
            <person name="Win J."/>
            <person name="Young C."/>
            <person name="Zhou S."/>
            <person name="Fry W."/>
            <person name="Meyers B.C."/>
            <person name="van West P."/>
            <person name="Ristaino J."/>
            <person name="Govers F."/>
            <person name="Birch P.R."/>
            <person name="Whisson S.C."/>
            <person name="Judelson H.S."/>
            <person name="Nusbaum C."/>
        </authorList>
    </citation>
    <scope>NUCLEOTIDE SEQUENCE [LARGE SCALE GENOMIC DNA]</scope>
    <source>
        <strain evidence="4">T30-4</strain>
    </source>
</reference>
<dbReference type="EMBL" id="DS028124">
    <property type="protein sequence ID" value="EEY69105.1"/>
    <property type="molecule type" value="Genomic_DNA"/>
</dbReference>
<feature type="coiled-coil region" evidence="1">
    <location>
        <begin position="614"/>
        <end position="683"/>
    </location>
</feature>
<dbReference type="HOGENOM" id="CLU_353557_0_0_1"/>
<evidence type="ECO:0000256" key="1">
    <source>
        <dbReference type="SAM" id="Coils"/>
    </source>
</evidence>
<evidence type="ECO:0000256" key="2">
    <source>
        <dbReference type="SAM" id="MobiDB-lite"/>
    </source>
</evidence>
<feature type="compositionally biased region" description="Low complexity" evidence="2">
    <location>
        <begin position="213"/>
        <end position="230"/>
    </location>
</feature>
<dbReference type="OMA" id="QKQNIMV"/>
<evidence type="ECO:0000313" key="3">
    <source>
        <dbReference type="EMBL" id="EEY69105.1"/>
    </source>
</evidence>
<dbReference type="PANTHER" id="PTHR23159">
    <property type="entry name" value="CENTROSOMAL PROTEIN 2"/>
    <property type="match status" value="1"/>
</dbReference>
<dbReference type="InParanoid" id="D0N401"/>
<keyword evidence="1" id="KW-0175">Coiled coil</keyword>
<dbReference type="Gene3D" id="1.25.10.10">
    <property type="entry name" value="Leucine-rich Repeat Variant"/>
    <property type="match status" value="1"/>
</dbReference>
<gene>
    <name evidence="3" type="ORF">PITG_05290</name>
</gene>
<dbReference type="VEuPathDB" id="FungiDB:PITG_05290"/>
<dbReference type="STRING" id="403677.D0N401"/>
<feature type="coiled-coil region" evidence="1">
    <location>
        <begin position="515"/>
        <end position="584"/>
    </location>
</feature>
<dbReference type="eggNOG" id="ENOG502S6FV">
    <property type="taxonomic scope" value="Eukaryota"/>
</dbReference>
<organism evidence="3 4">
    <name type="scientific">Phytophthora infestans (strain T30-4)</name>
    <name type="common">Potato late blight agent</name>
    <dbReference type="NCBI Taxonomy" id="403677"/>
    <lineage>
        <taxon>Eukaryota</taxon>
        <taxon>Sar</taxon>
        <taxon>Stramenopiles</taxon>
        <taxon>Oomycota</taxon>
        <taxon>Peronosporomycetes</taxon>
        <taxon>Peronosporales</taxon>
        <taxon>Peronosporaceae</taxon>
        <taxon>Phytophthora</taxon>
    </lineage>
</organism>
<name>D0N401_PHYIT</name>
<dbReference type="AlphaFoldDB" id="D0N401"/>
<feature type="coiled-coil region" evidence="1">
    <location>
        <begin position="713"/>
        <end position="750"/>
    </location>
</feature>
<protein>
    <submittedName>
        <fullName evidence="3">Myosin-like protein</fullName>
    </submittedName>
</protein>
<proteinExistence type="predicted"/>